<name>A0A6P8BWA2_PUNGR</name>
<evidence type="ECO:0000256" key="4">
    <source>
        <dbReference type="ARBA" id="ARBA00023002"/>
    </source>
</evidence>
<dbReference type="SUPFAM" id="SSF52343">
    <property type="entry name" value="Ferredoxin reductase-like, C-terminal NADP-linked domain"/>
    <property type="match status" value="1"/>
</dbReference>
<dbReference type="InterPro" id="IPR017927">
    <property type="entry name" value="FAD-bd_FR_type"/>
</dbReference>
<dbReference type="InterPro" id="IPR039261">
    <property type="entry name" value="FNR_nucleotide-bd"/>
</dbReference>
<evidence type="ECO:0000313" key="9">
    <source>
        <dbReference type="Proteomes" id="UP000515151"/>
    </source>
</evidence>
<keyword evidence="2 7" id="KW-0812">Transmembrane</keyword>
<dbReference type="Pfam" id="PF08022">
    <property type="entry name" value="FAD_binding_8"/>
    <property type="match status" value="1"/>
</dbReference>
<dbReference type="PANTHER" id="PTHR11972:SF155">
    <property type="entry name" value="FERRIC REDUCTION OXIDASE 8, MITOCHONDRIAL"/>
    <property type="match status" value="1"/>
</dbReference>
<dbReference type="GeneID" id="116188383"/>
<accession>A0A6P8BWA2</accession>
<evidence type="ECO:0000256" key="1">
    <source>
        <dbReference type="ARBA" id="ARBA00004141"/>
    </source>
</evidence>
<reference evidence="9" key="1">
    <citation type="journal article" date="2020" name="Plant Biotechnol. J.">
        <title>The pomegranate (Punica granatum L.) draft genome dissects genetic divergence between soft- and hard-seeded cultivars.</title>
        <authorList>
            <person name="Luo X."/>
            <person name="Li H."/>
            <person name="Wu Z."/>
            <person name="Yao W."/>
            <person name="Zhao P."/>
            <person name="Cao D."/>
            <person name="Yu H."/>
            <person name="Li K."/>
            <person name="Poudel K."/>
            <person name="Zhao D."/>
            <person name="Zhang F."/>
            <person name="Xia X."/>
            <person name="Chen L."/>
            <person name="Wang Q."/>
            <person name="Jing D."/>
            <person name="Cao S."/>
        </authorList>
    </citation>
    <scope>NUCLEOTIDE SEQUENCE [LARGE SCALE GENOMIC DNA]</scope>
    <source>
        <strain evidence="9">cv. Tunisia</strain>
    </source>
</reference>
<dbReference type="PROSITE" id="PS51384">
    <property type="entry name" value="FAD_FR"/>
    <property type="match status" value="1"/>
</dbReference>
<dbReference type="InterPro" id="IPR017938">
    <property type="entry name" value="Riboflavin_synthase-like_b-brl"/>
</dbReference>
<evidence type="ECO:0000256" key="5">
    <source>
        <dbReference type="ARBA" id="ARBA00023136"/>
    </source>
</evidence>
<proteinExistence type="predicted"/>
<keyword evidence="9" id="KW-1185">Reference proteome</keyword>
<dbReference type="Proteomes" id="UP000515151">
    <property type="component" value="Chromosome 8"/>
</dbReference>
<reference evidence="10" key="2">
    <citation type="submission" date="2025-08" db="UniProtKB">
        <authorList>
            <consortium name="RefSeq"/>
        </authorList>
    </citation>
    <scope>IDENTIFICATION</scope>
    <source>
        <tissue evidence="10">Leaf</tissue>
    </source>
</reference>
<dbReference type="GO" id="GO:0000293">
    <property type="term" value="F:ferric-chelate reductase activity"/>
    <property type="evidence" value="ECO:0007669"/>
    <property type="project" value="TreeGrafter"/>
</dbReference>
<feature type="transmembrane region" description="Helical" evidence="7">
    <location>
        <begin position="266"/>
        <end position="283"/>
    </location>
</feature>
<organism evidence="9 10">
    <name type="scientific">Punica granatum</name>
    <name type="common">Pomegranate</name>
    <dbReference type="NCBI Taxonomy" id="22663"/>
    <lineage>
        <taxon>Eukaryota</taxon>
        <taxon>Viridiplantae</taxon>
        <taxon>Streptophyta</taxon>
        <taxon>Embryophyta</taxon>
        <taxon>Tracheophyta</taxon>
        <taxon>Spermatophyta</taxon>
        <taxon>Magnoliopsida</taxon>
        <taxon>eudicotyledons</taxon>
        <taxon>Gunneridae</taxon>
        <taxon>Pentapetalae</taxon>
        <taxon>rosids</taxon>
        <taxon>malvids</taxon>
        <taxon>Myrtales</taxon>
        <taxon>Lythraceae</taxon>
        <taxon>Punica</taxon>
    </lineage>
</organism>
<dbReference type="InterPro" id="IPR013112">
    <property type="entry name" value="FAD-bd_8"/>
</dbReference>
<evidence type="ECO:0000256" key="6">
    <source>
        <dbReference type="SAM" id="MobiDB-lite"/>
    </source>
</evidence>
<evidence type="ECO:0000256" key="3">
    <source>
        <dbReference type="ARBA" id="ARBA00022989"/>
    </source>
</evidence>
<feature type="transmembrane region" description="Helical" evidence="7">
    <location>
        <begin position="156"/>
        <end position="176"/>
    </location>
</feature>
<evidence type="ECO:0000259" key="8">
    <source>
        <dbReference type="PROSITE" id="PS51384"/>
    </source>
</evidence>
<feature type="transmembrane region" description="Helical" evidence="7">
    <location>
        <begin position="238"/>
        <end position="259"/>
    </location>
</feature>
<dbReference type="SUPFAM" id="SSF63380">
    <property type="entry name" value="Riboflavin synthase domain-like"/>
    <property type="match status" value="1"/>
</dbReference>
<feature type="transmembrane region" description="Helical" evidence="7">
    <location>
        <begin position="545"/>
        <end position="566"/>
    </location>
</feature>
<dbReference type="InterPro" id="IPR013130">
    <property type="entry name" value="Fe3_Rdtase_TM_dom"/>
</dbReference>
<dbReference type="SFLD" id="SFLDS00052">
    <property type="entry name" value="Ferric_Reductase_Domain"/>
    <property type="match status" value="1"/>
</dbReference>
<feature type="domain" description="FAD-binding FR-type" evidence="8">
    <location>
        <begin position="301"/>
        <end position="420"/>
    </location>
</feature>
<dbReference type="Gene3D" id="3.40.50.80">
    <property type="entry name" value="Nucleotide-binding domain of ferredoxin-NADP reductase (FNR) module"/>
    <property type="match status" value="2"/>
</dbReference>
<protein>
    <submittedName>
        <fullName evidence="10">Ferric reduction oxidase 8, mitochondrial</fullName>
    </submittedName>
</protein>
<dbReference type="Pfam" id="PF01794">
    <property type="entry name" value="Ferric_reduct"/>
    <property type="match status" value="1"/>
</dbReference>
<evidence type="ECO:0000256" key="2">
    <source>
        <dbReference type="ARBA" id="ARBA00022692"/>
    </source>
</evidence>
<feature type="transmembrane region" description="Helical" evidence="7">
    <location>
        <begin position="197"/>
        <end position="218"/>
    </location>
</feature>
<evidence type="ECO:0000313" key="10">
    <source>
        <dbReference type="RefSeq" id="XP_031373558.1"/>
    </source>
</evidence>
<dbReference type="PANTHER" id="PTHR11972">
    <property type="entry name" value="NADPH OXIDASE"/>
    <property type="match status" value="1"/>
</dbReference>
<dbReference type="AlphaFoldDB" id="A0A6P8BWA2"/>
<feature type="region of interest" description="Disordered" evidence="6">
    <location>
        <begin position="625"/>
        <end position="644"/>
    </location>
</feature>
<dbReference type="Pfam" id="PF08030">
    <property type="entry name" value="NAD_binding_6"/>
    <property type="match status" value="1"/>
</dbReference>
<dbReference type="GO" id="GO:0005886">
    <property type="term" value="C:plasma membrane"/>
    <property type="evidence" value="ECO:0007669"/>
    <property type="project" value="TreeGrafter"/>
</dbReference>
<sequence>MGVARALVVGLLRILMILILGSWVSLWLLKPTDLWTRKWRRAEDHVRTAILGYYGLNFAVYTFPIIALAIIGLVYLNFKSIEMRRRRSRSAVTALFNPLVVSSLLGVVSAAEILAICLFILFLVWTFYARIYKDLKNLMPIKSLALNTWQLKYLRVATRFGLLAEACLALLLFPVLRVMPLFRVIGIQFESSIRYHIWLGTALIFFATFHGASTLFVWAISHHIQDEIRKWQKTGRIYLAGEVALMTGLIIWVTSLPMIRRKRFEIFYYAHHLYMVFLLLFLFHGGDRHFYTVFPGIFLFGLDKILRIIQSRPKTCILSATIFSSRAMELTIPKDPRLKYAPTSIVFVKIPRISKLQWHPFSITSSSAADEEMITIIAKCEGKWTNDLYRMIHEELASDAGQTNCPPVYIEGPYGPPSINFLRYDSILLIAGGIGVTPFLSIIQEIGSSQSSGNFRFPERVQLIYVMKKSQDICLLRSISHLLWKQTGEKHHLKLKVYVTQEEQSDATSRTIFQDGFSQVRTVHFNPKSANHTAHGPGTLLEMAAIALIAAILFFVLLLSLNHIFLPQQKKPVKPKLKAKGLEAKDKIPSSVIDLILVASFLLSIVGSAILAILLRWRRLKKEIPPSPPKKAGNRNLYETDPRGTGADDLEEHEIYFGGRPNFRDILSKFPGESGGSNVVVLVCGPESMKESVARACREIHPASSARTRPKFTFHSLNFAL</sequence>
<evidence type="ECO:0000256" key="7">
    <source>
        <dbReference type="SAM" id="Phobius"/>
    </source>
</evidence>
<keyword evidence="3 7" id="KW-1133">Transmembrane helix</keyword>
<keyword evidence="5 7" id="KW-0472">Membrane</keyword>
<feature type="transmembrane region" description="Helical" evidence="7">
    <location>
        <begin position="99"/>
        <end position="128"/>
    </location>
</feature>
<comment type="subcellular location">
    <subcellularLocation>
        <location evidence="1">Membrane</location>
        <topology evidence="1">Multi-pass membrane protein</topology>
    </subcellularLocation>
</comment>
<dbReference type="InterPro" id="IPR050369">
    <property type="entry name" value="RBOH/FRE"/>
</dbReference>
<feature type="transmembrane region" description="Helical" evidence="7">
    <location>
        <begin position="58"/>
        <end position="78"/>
    </location>
</feature>
<dbReference type="InterPro" id="IPR013121">
    <property type="entry name" value="Fe_red_NAD-bd_6"/>
</dbReference>
<dbReference type="RefSeq" id="XP_031373558.1">
    <property type="nucleotide sequence ID" value="XM_031517698.1"/>
</dbReference>
<dbReference type="OrthoDB" id="167398at2759"/>
<keyword evidence="4" id="KW-0560">Oxidoreductase</keyword>
<dbReference type="CDD" id="cd06186">
    <property type="entry name" value="NOX_Duox_like_FAD_NADP"/>
    <property type="match status" value="1"/>
</dbReference>
<feature type="transmembrane region" description="Helical" evidence="7">
    <location>
        <begin position="7"/>
        <end position="29"/>
    </location>
</feature>
<feature type="transmembrane region" description="Helical" evidence="7">
    <location>
        <begin position="595"/>
        <end position="615"/>
    </location>
</feature>
<dbReference type="SFLD" id="SFLDG01168">
    <property type="entry name" value="Ferric_reductase_subgroup_(FRE"/>
    <property type="match status" value="1"/>
</dbReference>
<gene>
    <name evidence="10" type="primary">LOC116188383</name>
</gene>